<dbReference type="Proteomes" id="UP000019434">
    <property type="component" value="Chromosome"/>
</dbReference>
<dbReference type="SUPFAM" id="SSF161098">
    <property type="entry name" value="MetI-like"/>
    <property type="match status" value="1"/>
</dbReference>
<gene>
    <name evidence="9" type="ORF">BD01_1408</name>
</gene>
<organism evidence="9 10">
    <name type="scientific">Thermococcus nautili</name>
    <dbReference type="NCBI Taxonomy" id="195522"/>
    <lineage>
        <taxon>Archaea</taxon>
        <taxon>Methanobacteriati</taxon>
        <taxon>Methanobacteriota</taxon>
        <taxon>Thermococci</taxon>
        <taxon>Thermococcales</taxon>
        <taxon>Thermococcaceae</taxon>
        <taxon>Thermococcus</taxon>
    </lineage>
</organism>
<dbReference type="GO" id="GO:0055085">
    <property type="term" value="P:transmembrane transport"/>
    <property type="evidence" value="ECO:0007669"/>
    <property type="project" value="InterPro"/>
</dbReference>
<evidence type="ECO:0000259" key="8">
    <source>
        <dbReference type="PROSITE" id="PS50928"/>
    </source>
</evidence>
<comment type="subcellular location">
    <subcellularLocation>
        <location evidence="1 7">Cell membrane</location>
        <topology evidence="1 7">Multi-pass membrane protein</topology>
    </subcellularLocation>
</comment>
<dbReference type="Gene3D" id="1.10.3720.10">
    <property type="entry name" value="MetI-like"/>
    <property type="match status" value="1"/>
</dbReference>
<dbReference type="InterPro" id="IPR035906">
    <property type="entry name" value="MetI-like_sf"/>
</dbReference>
<evidence type="ECO:0000256" key="6">
    <source>
        <dbReference type="ARBA" id="ARBA00023136"/>
    </source>
</evidence>
<dbReference type="GeneID" id="24958873"/>
<dbReference type="AlphaFoldDB" id="W8PLT4"/>
<evidence type="ECO:0000313" key="10">
    <source>
        <dbReference type="Proteomes" id="UP000019434"/>
    </source>
</evidence>
<dbReference type="GO" id="GO:0005886">
    <property type="term" value="C:plasma membrane"/>
    <property type="evidence" value="ECO:0007669"/>
    <property type="project" value="UniProtKB-SubCell"/>
</dbReference>
<proteinExistence type="inferred from homology"/>
<evidence type="ECO:0000256" key="4">
    <source>
        <dbReference type="ARBA" id="ARBA00022692"/>
    </source>
</evidence>
<feature type="transmembrane region" description="Helical" evidence="7">
    <location>
        <begin position="388"/>
        <end position="408"/>
    </location>
</feature>
<evidence type="ECO:0000256" key="3">
    <source>
        <dbReference type="ARBA" id="ARBA00022475"/>
    </source>
</evidence>
<keyword evidence="6 7" id="KW-0472">Membrane</keyword>
<dbReference type="PANTHER" id="PTHR43386:SF1">
    <property type="entry name" value="D,D-DIPEPTIDE TRANSPORT SYSTEM PERMEASE PROTEIN DDPC-RELATED"/>
    <property type="match status" value="1"/>
</dbReference>
<dbReference type="Pfam" id="PF00528">
    <property type="entry name" value="BPD_transp_1"/>
    <property type="match status" value="1"/>
</dbReference>
<keyword evidence="10" id="KW-1185">Reference proteome</keyword>
<dbReference type="KEGG" id="tnu:BD01_1408"/>
<dbReference type="PROSITE" id="PS50928">
    <property type="entry name" value="ABC_TM1"/>
    <property type="match status" value="1"/>
</dbReference>
<keyword evidence="2 7" id="KW-0813">Transport</keyword>
<comment type="similarity">
    <text evidence="7">Belongs to the binding-protein-dependent transport system permease family.</text>
</comment>
<dbReference type="RefSeq" id="WP_042691195.1">
    <property type="nucleotide sequence ID" value="NZ_CP007264.1"/>
</dbReference>
<evidence type="ECO:0000256" key="1">
    <source>
        <dbReference type="ARBA" id="ARBA00004651"/>
    </source>
</evidence>
<dbReference type="InterPro" id="IPR000515">
    <property type="entry name" value="MetI-like"/>
</dbReference>
<sequence length="423" mass="46025">MSGKLKAGTAIIAAYLLLAVLSPILVNPNDIENWHYATYWEGNPKLAPPEWVNIFGKSLPPTENLREEKPGEYVYNFHYDQPPQDILIIPPANWSGDVTVSAKTPDGKEVVLYSGLVSGPTFIGKSLYTMLQAAKELGVPEDTATSLVMGGNGIEILFERRDNGRWVPVHGTYTFTVNSSVHVKLRVVGRVYGPLGTDLYGRDISVIFFAGLPETLVIVFATAFLTVFLGALIGIFGALSGKAGRLVEGFGKVSSMLPLVPAMILLVPILGGVSYYGAIKVSIWPIVLALSLLLFGKVSQNVRTITMTELSKEHILASKAAGASEVWILRRHVLRTVLPYVSSQFVLTSAKVIALISILGFFGVSFGFNWGELFTMVVTQRAIYNGAWWMILPVGVAITLLAVALILIKREIEKKFTNSQGAL</sequence>
<feature type="transmembrane region" description="Helical" evidence="7">
    <location>
        <begin position="216"/>
        <end position="238"/>
    </location>
</feature>
<feature type="transmembrane region" description="Helical" evidence="7">
    <location>
        <begin position="250"/>
        <end position="269"/>
    </location>
</feature>
<dbReference type="HOGENOM" id="CLU_028518_10_0_2"/>
<dbReference type="PANTHER" id="PTHR43386">
    <property type="entry name" value="OLIGOPEPTIDE TRANSPORT SYSTEM PERMEASE PROTEIN APPC"/>
    <property type="match status" value="1"/>
</dbReference>
<dbReference type="STRING" id="195522.BD01_1408"/>
<name>W8PLT4_9EURY</name>
<accession>W8PLT4</accession>
<evidence type="ECO:0000256" key="7">
    <source>
        <dbReference type="RuleBase" id="RU363032"/>
    </source>
</evidence>
<dbReference type="OrthoDB" id="312811at2157"/>
<evidence type="ECO:0000256" key="2">
    <source>
        <dbReference type="ARBA" id="ARBA00022448"/>
    </source>
</evidence>
<dbReference type="CDD" id="cd06261">
    <property type="entry name" value="TM_PBP2"/>
    <property type="match status" value="1"/>
</dbReference>
<keyword evidence="4 7" id="KW-0812">Transmembrane</keyword>
<keyword evidence="5 7" id="KW-1133">Transmembrane helix</keyword>
<evidence type="ECO:0000256" key="5">
    <source>
        <dbReference type="ARBA" id="ARBA00022989"/>
    </source>
</evidence>
<dbReference type="EMBL" id="CP007264">
    <property type="protein sequence ID" value="AHL23019.1"/>
    <property type="molecule type" value="Genomic_DNA"/>
</dbReference>
<evidence type="ECO:0000313" key="9">
    <source>
        <dbReference type="EMBL" id="AHL23019.1"/>
    </source>
</evidence>
<feature type="transmembrane region" description="Helical" evidence="7">
    <location>
        <begin position="345"/>
        <end position="368"/>
    </location>
</feature>
<dbReference type="InterPro" id="IPR050366">
    <property type="entry name" value="BP-dependent_transpt_permease"/>
</dbReference>
<dbReference type="eggNOG" id="arCOG00749">
    <property type="taxonomic scope" value="Archaea"/>
</dbReference>
<feature type="transmembrane region" description="Helical" evidence="7">
    <location>
        <begin position="275"/>
        <end position="295"/>
    </location>
</feature>
<keyword evidence="3" id="KW-1003">Cell membrane</keyword>
<protein>
    <submittedName>
        <fullName evidence="9">ABC-type dipeptide/oligopeptide/nickel transport systems, permease components</fullName>
    </submittedName>
</protein>
<feature type="domain" description="ABC transmembrane type-1" evidence="8">
    <location>
        <begin position="212"/>
        <end position="409"/>
    </location>
</feature>
<reference evidence="9 10" key="1">
    <citation type="submission" date="2014-02" db="EMBL/GenBank/DDBJ databases">
        <title>Genome Sequence of an Hyperthermophilic Archaeon, Thermococcus nautili 30-1, producing viral vesicles.</title>
        <authorList>
            <person name="Oberto J."/>
            <person name="Gaudin M."/>
            <person name="Cossu M."/>
            <person name="Gorlas A."/>
            <person name="Slesarev A."/>
            <person name="Marguet E."/>
            <person name="Forterre P."/>
        </authorList>
    </citation>
    <scope>NUCLEOTIDE SEQUENCE [LARGE SCALE GENOMIC DNA]</scope>
    <source>
        <strain evidence="9 10">30-1</strain>
    </source>
</reference>